<comment type="pathway">
    <text evidence="1">Purine metabolism; ppGpp biosynthesis; ppGpp from GTP: step 1/2.</text>
</comment>
<dbReference type="RefSeq" id="WP_268040166.1">
    <property type="nucleotide sequence ID" value="NZ_JAPQER010000002.1"/>
</dbReference>
<dbReference type="CDD" id="cd05399">
    <property type="entry name" value="NT_Rel-Spo_like"/>
    <property type="match status" value="1"/>
</dbReference>
<evidence type="ECO:0000259" key="2">
    <source>
        <dbReference type="SMART" id="SM00954"/>
    </source>
</evidence>
<comment type="caution">
    <text evidence="3">The sequence shown here is derived from an EMBL/GenBank/DDBJ whole genome shotgun (WGS) entry which is preliminary data.</text>
</comment>
<gene>
    <name evidence="3" type="ORF">OW763_05965</name>
</gene>
<keyword evidence="4" id="KW-1185">Reference proteome</keyword>
<dbReference type="SMART" id="SM00954">
    <property type="entry name" value="RelA_SpoT"/>
    <property type="match status" value="1"/>
</dbReference>
<dbReference type="Gene3D" id="3.30.460.10">
    <property type="entry name" value="Beta Polymerase, domain 2"/>
    <property type="match status" value="1"/>
</dbReference>
<organism evidence="3 4">
    <name type="scientific">Clostridium aestuarii</name>
    <dbReference type="NCBI Taxonomy" id="338193"/>
    <lineage>
        <taxon>Bacteria</taxon>
        <taxon>Bacillati</taxon>
        <taxon>Bacillota</taxon>
        <taxon>Clostridia</taxon>
        <taxon>Eubacteriales</taxon>
        <taxon>Clostridiaceae</taxon>
        <taxon>Clostridium</taxon>
    </lineage>
</organism>
<dbReference type="Proteomes" id="UP001078443">
    <property type="component" value="Unassembled WGS sequence"/>
</dbReference>
<evidence type="ECO:0000256" key="1">
    <source>
        <dbReference type="ARBA" id="ARBA00004976"/>
    </source>
</evidence>
<sequence length="327" mass="38332">MDIDIIKKQYQLRYKKFECLKDEIIYMLKKELEKQNIPYHTIEGRVKTYDSFVDKINRKEIKQPFEKIFDLCGVRVICLFLSDVYKIGQIIEKIIDIHKKDDKINDTQKDSFGYLSVHYICSLPSHFNGPRYDDIKNLKFEIQIRTIAMNAWATISHYLDYKSSNAIPSSLKKDFNALSALFYVVDSHFELFFHASQEQKRLAEEKAKQAGFLNNEELNLNTLSAYLKKRYPDRNHSNSKSLSKLIEELLASKYTTFNLLEQTLNKTKKVFAKYEKDNPPSYSKQYADVGVVRICLSIADDNFIKSRISTLPKSSIEGFTKYRKLIE</sequence>
<evidence type="ECO:0000313" key="4">
    <source>
        <dbReference type="Proteomes" id="UP001078443"/>
    </source>
</evidence>
<proteinExistence type="predicted"/>
<dbReference type="EMBL" id="JAPQER010000002">
    <property type="protein sequence ID" value="MCY6483892.1"/>
    <property type="molecule type" value="Genomic_DNA"/>
</dbReference>
<dbReference type="InterPro" id="IPR007685">
    <property type="entry name" value="RelA_SpoT"/>
</dbReference>
<feature type="domain" description="RelA/SpoT" evidence="2">
    <location>
        <begin position="44"/>
        <end position="167"/>
    </location>
</feature>
<dbReference type="Gene3D" id="1.10.287.860">
    <property type="entry name" value="Nucleotidyltransferase"/>
    <property type="match status" value="1"/>
</dbReference>
<dbReference type="InterPro" id="IPR052366">
    <property type="entry name" value="GTP_Pyrophosphokinase"/>
</dbReference>
<dbReference type="PANTHER" id="PTHR47837:SF1">
    <property type="entry name" value="GTP PYROPHOSPHOKINASE YJBM"/>
    <property type="match status" value="1"/>
</dbReference>
<dbReference type="Pfam" id="PF04607">
    <property type="entry name" value="RelA_SpoT"/>
    <property type="match status" value="1"/>
</dbReference>
<dbReference type="SUPFAM" id="SSF81301">
    <property type="entry name" value="Nucleotidyltransferase"/>
    <property type="match status" value="1"/>
</dbReference>
<dbReference type="InterPro" id="IPR043519">
    <property type="entry name" value="NT_sf"/>
</dbReference>
<name>A0ABT4CZS6_9CLOT</name>
<dbReference type="PANTHER" id="PTHR47837">
    <property type="entry name" value="GTP PYROPHOSPHOKINASE YJBM"/>
    <property type="match status" value="1"/>
</dbReference>
<accession>A0ABT4CZS6</accession>
<protein>
    <recommendedName>
        <fullName evidence="2">RelA/SpoT domain-containing protein</fullName>
    </recommendedName>
</protein>
<evidence type="ECO:0000313" key="3">
    <source>
        <dbReference type="EMBL" id="MCY6483892.1"/>
    </source>
</evidence>
<reference evidence="3" key="1">
    <citation type="submission" date="2022-12" db="EMBL/GenBank/DDBJ databases">
        <authorList>
            <person name="Wang J."/>
        </authorList>
    </citation>
    <scope>NUCLEOTIDE SEQUENCE</scope>
    <source>
        <strain evidence="3">HY-45-18</strain>
    </source>
</reference>